<evidence type="ECO:0000256" key="5">
    <source>
        <dbReference type="ARBA" id="ARBA00022777"/>
    </source>
</evidence>
<dbReference type="InterPro" id="IPR003594">
    <property type="entry name" value="HATPase_dom"/>
</dbReference>
<evidence type="ECO:0000259" key="8">
    <source>
        <dbReference type="PROSITE" id="PS50109"/>
    </source>
</evidence>
<dbReference type="SUPFAM" id="SSF55874">
    <property type="entry name" value="ATPase domain of HSP90 chaperone/DNA topoisomerase II/histidine kinase"/>
    <property type="match status" value="1"/>
</dbReference>
<dbReference type="GO" id="GO:0000155">
    <property type="term" value="F:phosphorelay sensor kinase activity"/>
    <property type="evidence" value="ECO:0007669"/>
    <property type="project" value="InterPro"/>
</dbReference>
<feature type="transmembrane region" description="Helical" evidence="7">
    <location>
        <begin position="38"/>
        <end position="60"/>
    </location>
</feature>
<feature type="transmembrane region" description="Helical" evidence="7">
    <location>
        <begin position="72"/>
        <end position="99"/>
    </location>
</feature>
<dbReference type="CDD" id="cd00082">
    <property type="entry name" value="HisKA"/>
    <property type="match status" value="1"/>
</dbReference>
<dbReference type="SMART" id="SM00387">
    <property type="entry name" value="HATPase_c"/>
    <property type="match status" value="1"/>
</dbReference>
<dbReference type="SUPFAM" id="SSF55781">
    <property type="entry name" value="GAF domain-like"/>
    <property type="match status" value="1"/>
</dbReference>
<dbReference type="Pfam" id="PF02518">
    <property type="entry name" value="HATPase_c"/>
    <property type="match status" value="1"/>
</dbReference>
<evidence type="ECO:0000256" key="7">
    <source>
        <dbReference type="SAM" id="Phobius"/>
    </source>
</evidence>
<proteinExistence type="predicted"/>
<dbReference type="Gene3D" id="3.30.565.10">
    <property type="entry name" value="Histidine kinase-like ATPase, C-terminal domain"/>
    <property type="match status" value="1"/>
</dbReference>
<keyword evidence="7" id="KW-0812">Transmembrane</keyword>
<dbReference type="InterPro" id="IPR036890">
    <property type="entry name" value="HATPase_C_sf"/>
</dbReference>
<reference evidence="9 10" key="1">
    <citation type="submission" date="2018-12" db="EMBL/GenBank/DDBJ databases">
        <title>Genome analysis provides insights into bioremediation potentialities of Halogeometricum borinquense strain N11.</title>
        <authorList>
            <person name="Najjari A."/>
            <person name="Youssef N."/>
            <person name="Fhoula I."/>
            <person name="Ben Dhia O."/>
            <person name="Mahjoubi M."/>
            <person name="Ouzari H.I."/>
            <person name="Cherif A."/>
        </authorList>
    </citation>
    <scope>NUCLEOTIDE SEQUENCE [LARGE SCALE GENOMIC DNA]</scope>
    <source>
        <strain evidence="9 10">N11</strain>
    </source>
</reference>
<sequence length="531" mass="58547">MRGISARTGGWFVICIGLLPSLYHLYNTIGLFAEPAQLTVELFPLVLSTSLLFVGVLITRGQFVGNQFVGRILAWMSAGVVALTILGGWVFVATVIRGFPLIDPVVPMLNVATAGALIGLLVGVYDARGLEQQRSLEQLNRINDTLRIATQELVSNSERSALEQAVCDRVIESGPYDAAWIGRYDPTDSRVRPVAWTGFDEEYFESLVVTVDDDPTGKGAGGRAIKSGEIQCIPNVFEDLTMQPWWDQFEALDAESLAVVPIRDDETVYGLISIYADRQNVFDEREKEVLSELGDTIGHAITSIETHEQLAERERELARQNQRLEEFTGAVSHDLRNPLNVAEGFLELAQEHGDEQYFDRVADALARMNELIEDLLTLAQQGTAIDEFDKVPLETVAEDAWETAGSPSATLRLLDDLRTVACDRSRLRELFENLFRNSREHAGSDVTITVRPIDSGFAVEDDGPGIPAADRQEVFEAGYSTNEDGTGFGLNIVKSIAEAHGWTVSLAESPDGGVRFEFTNVEMIESEPLTF</sequence>
<evidence type="ECO:0000313" key="10">
    <source>
        <dbReference type="Proteomes" id="UP000294028"/>
    </source>
</evidence>
<keyword evidence="6" id="KW-0902">Two-component regulatory system</keyword>
<dbReference type="RefSeq" id="WP_129785003.1">
    <property type="nucleotide sequence ID" value="NZ_RZHH01000002.1"/>
</dbReference>
<keyword evidence="7" id="KW-0472">Membrane</keyword>
<comment type="catalytic activity">
    <reaction evidence="1">
        <text>ATP + protein L-histidine = ADP + protein N-phospho-L-histidine.</text>
        <dbReference type="EC" id="2.7.13.3"/>
    </reaction>
</comment>
<evidence type="ECO:0000256" key="3">
    <source>
        <dbReference type="ARBA" id="ARBA00022553"/>
    </source>
</evidence>
<dbReference type="InterPro" id="IPR003018">
    <property type="entry name" value="GAF"/>
</dbReference>
<dbReference type="PANTHER" id="PTHR43711">
    <property type="entry name" value="TWO-COMPONENT HISTIDINE KINASE"/>
    <property type="match status" value="1"/>
</dbReference>
<evidence type="ECO:0000256" key="2">
    <source>
        <dbReference type="ARBA" id="ARBA00012438"/>
    </source>
</evidence>
<dbReference type="AlphaFoldDB" id="A0A482TN96"/>
<dbReference type="InterPro" id="IPR029016">
    <property type="entry name" value="GAF-like_dom_sf"/>
</dbReference>
<accession>A0A482TN96</accession>
<keyword evidence="5" id="KW-0418">Kinase</keyword>
<evidence type="ECO:0000256" key="4">
    <source>
        <dbReference type="ARBA" id="ARBA00022679"/>
    </source>
</evidence>
<dbReference type="InterPro" id="IPR005467">
    <property type="entry name" value="His_kinase_dom"/>
</dbReference>
<feature type="domain" description="Histidine kinase" evidence="8">
    <location>
        <begin position="330"/>
        <end position="519"/>
    </location>
</feature>
<evidence type="ECO:0000256" key="1">
    <source>
        <dbReference type="ARBA" id="ARBA00000085"/>
    </source>
</evidence>
<feature type="transmembrane region" description="Helical" evidence="7">
    <location>
        <begin position="9"/>
        <end position="26"/>
    </location>
</feature>
<dbReference type="SMART" id="SM00388">
    <property type="entry name" value="HisKA"/>
    <property type="match status" value="1"/>
</dbReference>
<dbReference type="PANTHER" id="PTHR43711:SF1">
    <property type="entry name" value="HISTIDINE KINASE 1"/>
    <property type="match status" value="1"/>
</dbReference>
<dbReference type="PRINTS" id="PR00344">
    <property type="entry name" value="BCTRLSENSOR"/>
</dbReference>
<dbReference type="EC" id="2.7.13.3" evidence="2"/>
<protein>
    <recommendedName>
        <fullName evidence="2">histidine kinase</fullName>
        <ecNumber evidence="2">2.7.13.3</ecNumber>
    </recommendedName>
</protein>
<dbReference type="InterPro" id="IPR003661">
    <property type="entry name" value="HisK_dim/P_dom"/>
</dbReference>
<keyword evidence="3" id="KW-0597">Phosphoprotein</keyword>
<keyword evidence="7" id="KW-1133">Transmembrane helix</keyword>
<dbReference type="Pfam" id="PF00512">
    <property type="entry name" value="HisKA"/>
    <property type="match status" value="1"/>
</dbReference>
<comment type="caution">
    <text evidence="9">The sequence shown here is derived from an EMBL/GenBank/DDBJ whole genome shotgun (WGS) entry which is preliminary data.</text>
</comment>
<gene>
    <name evidence="9" type="ORF">ELS19_12450</name>
</gene>
<dbReference type="Gene3D" id="3.30.450.40">
    <property type="match status" value="1"/>
</dbReference>
<name>A0A482TN96_9EURY</name>
<dbReference type="PROSITE" id="PS50109">
    <property type="entry name" value="HIS_KIN"/>
    <property type="match status" value="1"/>
</dbReference>
<dbReference type="SUPFAM" id="SSF47384">
    <property type="entry name" value="Homodimeric domain of signal transducing histidine kinase"/>
    <property type="match status" value="1"/>
</dbReference>
<dbReference type="Proteomes" id="UP000294028">
    <property type="component" value="Unassembled WGS sequence"/>
</dbReference>
<evidence type="ECO:0000256" key="6">
    <source>
        <dbReference type="ARBA" id="ARBA00023012"/>
    </source>
</evidence>
<dbReference type="InterPro" id="IPR004358">
    <property type="entry name" value="Sig_transdc_His_kin-like_C"/>
</dbReference>
<dbReference type="SMART" id="SM00065">
    <property type="entry name" value="GAF"/>
    <property type="match status" value="1"/>
</dbReference>
<keyword evidence="4" id="KW-0808">Transferase</keyword>
<evidence type="ECO:0000313" key="9">
    <source>
        <dbReference type="EMBL" id="RYJ14681.1"/>
    </source>
</evidence>
<organism evidence="9 10">
    <name type="scientific">Halogeometricum borinquense</name>
    <dbReference type="NCBI Taxonomy" id="60847"/>
    <lineage>
        <taxon>Archaea</taxon>
        <taxon>Methanobacteriati</taxon>
        <taxon>Methanobacteriota</taxon>
        <taxon>Stenosarchaea group</taxon>
        <taxon>Halobacteria</taxon>
        <taxon>Halobacteriales</taxon>
        <taxon>Haloferacaceae</taxon>
        <taxon>Halogeometricum</taxon>
    </lineage>
</organism>
<dbReference type="Gene3D" id="1.10.287.130">
    <property type="match status" value="1"/>
</dbReference>
<dbReference type="InterPro" id="IPR036097">
    <property type="entry name" value="HisK_dim/P_sf"/>
</dbReference>
<dbReference type="EMBL" id="RZHH01000002">
    <property type="protein sequence ID" value="RYJ14681.1"/>
    <property type="molecule type" value="Genomic_DNA"/>
</dbReference>
<dbReference type="Pfam" id="PF13185">
    <property type="entry name" value="GAF_2"/>
    <property type="match status" value="1"/>
</dbReference>
<dbReference type="CDD" id="cd00075">
    <property type="entry name" value="HATPase"/>
    <property type="match status" value="1"/>
</dbReference>
<dbReference type="InterPro" id="IPR050736">
    <property type="entry name" value="Sensor_HK_Regulatory"/>
</dbReference>